<dbReference type="Pfam" id="PF13378">
    <property type="entry name" value="MR_MLE_C"/>
    <property type="match status" value="1"/>
</dbReference>
<name>A0A9D2SES7_9FIRM</name>
<dbReference type="GO" id="GO:0009063">
    <property type="term" value="P:amino acid catabolic process"/>
    <property type="evidence" value="ECO:0007669"/>
    <property type="project" value="InterPro"/>
</dbReference>
<keyword evidence="4" id="KW-0460">Magnesium</keyword>
<comment type="function">
    <text evidence="1">Has no detectable activity with D-mannonate and with a panel of 70 other acid sugars (in vitro), in spite of the conservation of the residues that are expected to be important for catalytic activity and cofactor binding. May have evolved a divergent function.</text>
</comment>
<reference evidence="6" key="1">
    <citation type="journal article" date="2021" name="PeerJ">
        <title>Extensive microbial diversity within the chicken gut microbiome revealed by metagenomics and culture.</title>
        <authorList>
            <person name="Gilroy R."/>
            <person name="Ravi A."/>
            <person name="Getino M."/>
            <person name="Pursley I."/>
            <person name="Horton D.L."/>
            <person name="Alikhan N.F."/>
            <person name="Baker D."/>
            <person name="Gharbi K."/>
            <person name="Hall N."/>
            <person name="Watson M."/>
            <person name="Adriaenssens E.M."/>
            <person name="Foster-Nyarko E."/>
            <person name="Jarju S."/>
            <person name="Secka A."/>
            <person name="Antonio M."/>
            <person name="Oren A."/>
            <person name="Chaudhuri R.R."/>
            <person name="La Ragione R."/>
            <person name="Hildebrand F."/>
            <person name="Pallen M.J."/>
        </authorList>
    </citation>
    <scope>NUCLEOTIDE SEQUENCE</scope>
    <source>
        <strain evidence="6">USAMLcec3-2134</strain>
    </source>
</reference>
<dbReference type="Pfam" id="PF02746">
    <property type="entry name" value="MR_MLE_N"/>
    <property type="match status" value="1"/>
</dbReference>
<evidence type="ECO:0000313" key="6">
    <source>
        <dbReference type="EMBL" id="HJB92288.1"/>
    </source>
</evidence>
<protein>
    <submittedName>
        <fullName evidence="6">Starvation-sensing protein RspA</fullName>
    </submittedName>
</protein>
<dbReference type="InterPro" id="IPR013341">
    <property type="entry name" value="Mandelate_racemase_N_dom"/>
</dbReference>
<comment type="similarity">
    <text evidence="2">Belongs to the mandelate racemase/muconate lactonizing enzyme family. GalD subfamily.</text>
</comment>
<dbReference type="InterPro" id="IPR036849">
    <property type="entry name" value="Enolase-like_C_sf"/>
</dbReference>
<dbReference type="SUPFAM" id="SSF51604">
    <property type="entry name" value="Enolase C-terminal domain-like"/>
    <property type="match status" value="1"/>
</dbReference>
<keyword evidence="3" id="KW-0479">Metal-binding</keyword>
<evidence type="ECO:0000256" key="4">
    <source>
        <dbReference type="ARBA" id="ARBA00022842"/>
    </source>
</evidence>
<gene>
    <name evidence="6" type="ORF">H9763_12605</name>
</gene>
<dbReference type="InterPro" id="IPR013342">
    <property type="entry name" value="Mandelate_racemase_C"/>
</dbReference>
<dbReference type="Gene3D" id="3.30.390.10">
    <property type="entry name" value="Enolase-like, N-terminal domain"/>
    <property type="match status" value="1"/>
</dbReference>
<accession>A0A9D2SES7</accession>
<organism evidence="6 7">
    <name type="scientific">Candidatus Eisenbergiella merdigallinarum</name>
    <dbReference type="NCBI Taxonomy" id="2838552"/>
    <lineage>
        <taxon>Bacteria</taxon>
        <taxon>Bacillati</taxon>
        <taxon>Bacillota</taxon>
        <taxon>Clostridia</taxon>
        <taxon>Lachnospirales</taxon>
        <taxon>Lachnospiraceae</taxon>
        <taxon>Eisenbergiella</taxon>
    </lineage>
</organism>
<reference evidence="6" key="2">
    <citation type="submission" date="2021-04" db="EMBL/GenBank/DDBJ databases">
        <authorList>
            <person name="Gilroy R."/>
        </authorList>
    </citation>
    <scope>NUCLEOTIDE SEQUENCE</scope>
    <source>
        <strain evidence="6">USAMLcec3-2134</strain>
    </source>
</reference>
<evidence type="ECO:0000313" key="7">
    <source>
        <dbReference type="Proteomes" id="UP000886883"/>
    </source>
</evidence>
<evidence type="ECO:0000256" key="2">
    <source>
        <dbReference type="ARBA" id="ARBA00010339"/>
    </source>
</evidence>
<dbReference type="EMBL" id="DWXE01000046">
    <property type="protein sequence ID" value="HJB92288.1"/>
    <property type="molecule type" value="Genomic_DNA"/>
</dbReference>
<dbReference type="SUPFAM" id="SSF54826">
    <property type="entry name" value="Enolase N-terminal domain-like"/>
    <property type="match status" value="1"/>
</dbReference>
<dbReference type="InterPro" id="IPR034593">
    <property type="entry name" value="DgoD-like"/>
</dbReference>
<dbReference type="PANTHER" id="PTHR48080:SF6">
    <property type="entry name" value="STARVATION-SENSING PROTEIN RSPA"/>
    <property type="match status" value="1"/>
</dbReference>
<dbReference type="PROSITE" id="PS00908">
    <property type="entry name" value="MR_MLE_1"/>
    <property type="match status" value="1"/>
</dbReference>
<evidence type="ECO:0000256" key="3">
    <source>
        <dbReference type="ARBA" id="ARBA00022723"/>
    </source>
</evidence>
<dbReference type="SMART" id="SM00922">
    <property type="entry name" value="MR_MLE"/>
    <property type="match status" value="1"/>
</dbReference>
<dbReference type="Proteomes" id="UP000886883">
    <property type="component" value="Unassembled WGS sequence"/>
</dbReference>
<evidence type="ECO:0000256" key="1">
    <source>
        <dbReference type="ARBA" id="ARBA00003553"/>
    </source>
</evidence>
<dbReference type="Gene3D" id="3.20.20.120">
    <property type="entry name" value="Enolase-like C-terminal domain"/>
    <property type="match status" value="1"/>
</dbReference>
<sequence length="407" mass="46044">MGCNAEIVIRNIRAFVTAPAGINLVVVKVETSEPELFGYGCATFTWRHKAVVTAVEEYLNPLFQGRNVHNIEEIWQSMMGSSYWRNGPVLNNAMSGVDEALWDIKGKLARMPLYQLLGGKCREGIAVYRHADGDSWGEVSKCIHRYLEEGYRYIRCHMGLYGGNQGNRQPIVKPENAPAGAYYSPRLYMRSVVDLLDRVRAEFGWDLEVMHDVHERLSPVDALALAKEVEPFRLFFLEDSLRPDQGEYLKYLRQQTSVPLAIGELFTHPLEWRTIIQNQWVDFIRVHLSDIGGITPAIRLAHFADAYQVRTAWHGPGDLSPIGMAAQMHLDLSLPNFGIQEFSGFTEAEREVFPGCPEVRNGYAYLNDAPGIGTDFDEKAARKYPAVDSMDFSWLFSRLPDGTPVRP</sequence>
<dbReference type="InterPro" id="IPR029065">
    <property type="entry name" value="Enolase_C-like"/>
</dbReference>
<comment type="caution">
    <text evidence="6">The sequence shown here is derived from an EMBL/GenBank/DDBJ whole genome shotgun (WGS) entry which is preliminary data.</text>
</comment>
<dbReference type="FunFam" id="3.20.20.120:FF:000011">
    <property type="entry name" value="D-galactonate dehydratase family member VSWAT3_13707"/>
    <property type="match status" value="1"/>
</dbReference>
<dbReference type="InterPro" id="IPR018110">
    <property type="entry name" value="Mandel_Rmase/mucon_lact_enz_CS"/>
</dbReference>
<proteinExistence type="inferred from homology"/>
<dbReference type="InterPro" id="IPR029017">
    <property type="entry name" value="Enolase-like_N"/>
</dbReference>
<dbReference type="GO" id="GO:0000287">
    <property type="term" value="F:magnesium ion binding"/>
    <property type="evidence" value="ECO:0007669"/>
    <property type="project" value="UniProtKB-ARBA"/>
</dbReference>
<dbReference type="AlphaFoldDB" id="A0A9D2SES7"/>
<dbReference type="PANTHER" id="PTHR48080">
    <property type="entry name" value="D-GALACTONATE DEHYDRATASE-RELATED"/>
    <property type="match status" value="1"/>
</dbReference>
<evidence type="ECO:0000259" key="5">
    <source>
        <dbReference type="SMART" id="SM00922"/>
    </source>
</evidence>
<feature type="domain" description="Mandelate racemase/muconate lactonizing enzyme C-terminal" evidence="5">
    <location>
        <begin position="136"/>
        <end position="259"/>
    </location>
</feature>